<dbReference type="GO" id="GO:0051287">
    <property type="term" value="F:NAD binding"/>
    <property type="evidence" value="ECO:0007669"/>
    <property type="project" value="InterPro"/>
</dbReference>
<dbReference type="Pfam" id="PF00389">
    <property type="entry name" value="2-Hacid_dh"/>
    <property type="match status" value="1"/>
</dbReference>
<dbReference type="AlphaFoldDB" id="A0A5D3YIQ2"/>
<dbReference type="InterPro" id="IPR006139">
    <property type="entry name" value="D-isomer_2_OHA_DH_cat_dom"/>
</dbReference>
<dbReference type="RefSeq" id="WP_148899309.1">
    <property type="nucleotide sequence ID" value="NZ_VNHY01000003.1"/>
</dbReference>
<dbReference type="Proteomes" id="UP000324595">
    <property type="component" value="Unassembled WGS sequence"/>
</dbReference>
<dbReference type="GO" id="GO:0033711">
    <property type="term" value="F:4-phosphoerythronate dehydrogenase activity"/>
    <property type="evidence" value="ECO:0007669"/>
    <property type="project" value="InterPro"/>
</dbReference>
<feature type="domain" description="D-isomer specific 2-hydroxyacid dehydrogenase catalytic" evidence="6">
    <location>
        <begin position="34"/>
        <end position="283"/>
    </location>
</feature>
<dbReference type="InterPro" id="IPR020921">
    <property type="entry name" value="Erythronate-4-P_DHase"/>
</dbReference>
<evidence type="ECO:0000256" key="2">
    <source>
        <dbReference type="ARBA" id="ARBA00023002"/>
    </source>
</evidence>
<protein>
    <submittedName>
        <fullName evidence="8">Erythronate-4-phosphate dehydrogenase</fullName>
    </submittedName>
</protein>
<evidence type="ECO:0000256" key="4">
    <source>
        <dbReference type="ARBA" id="ARBA00023096"/>
    </source>
</evidence>
<evidence type="ECO:0000259" key="6">
    <source>
        <dbReference type="Pfam" id="PF00389"/>
    </source>
</evidence>
<keyword evidence="4" id="KW-0664">Pyridoxine biosynthesis</keyword>
<dbReference type="InterPro" id="IPR038251">
    <property type="entry name" value="PdxB_dimer_sf"/>
</dbReference>
<dbReference type="GO" id="GO:0008615">
    <property type="term" value="P:pyridoxine biosynthetic process"/>
    <property type="evidence" value="ECO:0007669"/>
    <property type="project" value="UniProtKB-KW"/>
</dbReference>
<dbReference type="PROSITE" id="PS00065">
    <property type="entry name" value="D_2_HYDROXYACID_DH_1"/>
    <property type="match status" value="1"/>
</dbReference>
<evidence type="ECO:0000313" key="8">
    <source>
        <dbReference type="EMBL" id="TYP92615.1"/>
    </source>
</evidence>
<evidence type="ECO:0000256" key="1">
    <source>
        <dbReference type="ARBA" id="ARBA00022490"/>
    </source>
</evidence>
<dbReference type="InterPro" id="IPR050223">
    <property type="entry name" value="D-isomer_2-hydroxyacid_DH"/>
</dbReference>
<keyword evidence="2 5" id="KW-0560">Oxidoreductase</keyword>
<reference evidence="8 9" key="1">
    <citation type="submission" date="2019-07" db="EMBL/GenBank/DDBJ databases">
        <title>Genomic Encyclopedia of Archaeal and Bacterial Type Strains, Phase II (KMG-II): from individual species to whole genera.</title>
        <authorList>
            <person name="Goeker M."/>
        </authorList>
    </citation>
    <scope>NUCLEOTIDE SEQUENCE [LARGE SCALE GENOMIC DNA]</scope>
    <source>
        <strain evidence="8 9">DSM 21935</strain>
    </source>
</reference>
<dbReference type="GO" id="GO:0005829">
    <property type="term" value="C:cytosol"/>
    <property type="evidence" value="ECO:0007669"/>
    <property type="project" value="TreeGrafter"/>
</dbReference>
<evidence type="ECO:0000259" key="7">
    <source>
        <dbReference type="Pfam" id="PF02826"/>
    </source>
</evidence>
<dbReference type="EMBL" id="VNHY01000003">
    <property type="protein sequence ID" value="TYP92615.1"/>
    <property type="molecule type" value="Genomic_DNA"/>
</dbReference>
<proteinExistence type="inferred from homology"/>
<evidence type="ECO:0000313" key="9">
    <source>
        <dbReference type="Proteomes" id="UP000324595"/>
    </source>
</evidence>
<comment type="caution">
    <text evidence="8">The sequence shown here is derived from an EMBL/GenBank/DDBJ whole genome shotgun (WGS) entry which is preliminary data.</text>
</comment>
<dbReference type="Gene3D" id="3.40.50.720">
    <property type="entry name" value="NAD(P)-binding Rossmann-like Domain"/>
    <property type="match status" value="2"/>
</dbReference>
<gene>
    <name evidence="8" type="ORF">LX73_1977</name>
</gene>
<dbReference type="GO" id="GO:0030267">
    <property type="term" value="F:glyoxylate reductase (NADPH) activity"/>
    <property type="evidence" value="ECO:0007669"/>
    <property type="project" value="TreeGrafter"/>
</dbReference>
<keyword evidence="1" id="KW-0963">Cytoplasm</keyword>
<dbReference type="PANTHER" id="PTHR10996:SF178">
    <property type="entry name" value="2-HYDROXYACID DEHYDROGENASE YGL185C-RELATED"/>
    <property type="match status" value="1"/>
</dbReference>
<dbReference type="CDD" id="cd12158">
    <property type="entry name" value="ErythrP_dh"/>
    <property type="match status" value="1"/>
</dbReference>
<dbReference type="PANTHER" id="PTHR10996">
    <property type="entry name" value="2-HYDROXYACID DEHYDROGENASE-RELATED"/>
    <property type="match status" value="1"/>
</dbReference>
<evidence type="ECO:0000256" key="5">
    <source>
        <dbReference type="RuleBase" id="RU003719"/>
    </source>
</evidence>
<name>A0A5D3YIQ2_9BACT</name>
<feature type="domain" description="D-isomer specific 2-hydroxyacid dehydrogenase NAD-binding" evidence="7">
    <location>
        <begin position="110"/>
        <end position="256"/>
    </location>
</feature>
<evidence type="ECO:0000256" key="3">
    <source>
        <dbReference type="ARBA" id="ARBA00023027"/>
    </source>
</evidence>
<keyword evidence="3" id="KW-0520">NAD</keyword>
<dbReference type="OrthoDB" id="1522997at2"/>
<dbReference type="InterPro" id="IPR036291">
    <property type="entry name" value="NAD(P)-bd_dom_sf"/>
</dbReference>
<dbReference type="GO" id="GO:0016618">
    <property type="term" value="F:hydroxypyruvate reductase [NAD(P)H] activity"/>
    <property type="evidence" value="ECO:0007669"/>
    <property type="project" value="TreeGrafter"/>
</dbReference>
<organism evidence="8 9">
    <name type="scientific">Fodinibius salinus</name>
    <dbReference type="NCBI Taxonomy" id="860790"/>
    <lineage>
        <taxon>Bacteria</taxon>
        <taxon>Pseudomonadati</taxon>
        <taxon>Balneolota</taxon>
        <taxon>Balneolia</taxon>
        <taxon>Balneolales</taxon>
        <taxon>Balneolaceae</taxon>
        <taxon>Fodinibius</taxon>
    </lineage>
</organism>
<comment type="similarity">
    <text evidence="5">Belongs to the D-isomer specific 2-hydroxyacid dehydrogenase family.</text>
</comment>
<dbReference type="SUPFAM" id="SSF51735">
    <property type="entry name" value="NAD(P)-binding Rossmann-fold domains"/>
    <property type="match status" value="1"/>
</dbReference>
<dbReference type="InterPro" id="IPR006140">
    <property type="entry name" value="D-isomer_DH_NAD-bd"/>
</dbReference>
<dbReference type="Gene3D" id="3.30.1370.170">
    <property type="match status" value="1"/>
</dbReference>
<dbReference type="SUPFAM" id="SSF52283">
    <property type="entry name" value="Formate/glycerate dehydrogenase catalytic domain-like"/>
    <property type="match status" value="1"/>
</dbReference>
<dbReference type="Pfam" id="PF02826">
    <property type="entry name" value="2-Hacid_dh_C"/>
    <property type="match status" value="1"/>
</dbReference>
<sequence>MINVLADRYLRNITSYLPDTINLDCYDPGNGVPDLTDTDALLIRTVTDINKRTMPAIPKRLSFVGTGSAGIDHVDTDYLTQCGITFSNSAGCNARSVAEYVAVCLLYWSEQQEENVEQMTIGILGVGHVGTQVIKLLNNLNITTVAYDPPRAEREENFDSATLQQILQCDILSFHTPLTHSGEHPTYHWLAEDKLNNQQFSLIINAARGGVIDEQAVCNAMTEDRVGDIIIDVWEGEPQLQLSTANQAFIITPHIAGYSIQAKRNASKFMVDAMLDHFDLERPSHSEEPDPRIIDPDVSPPDSLSAILDELHPLKTYEKKLQQIILQNSQKRGKLFNKLRAEFPLRQEFNQIQIPASYIDKFPILGKLGFSLTADSK</sequence>
<keyword evidence="9" id="KW-1185">Reference proteome</keyword>
<dbReference type="InterPro" id="IPR029752">
    <property type="entry name" value="D-isomer_DH_CS1"/>
</dbReference>
<accession>A0A5D3YIQ2</accession>